<evidence type="ECO:0000256" key="11">
    <source>
        <dbReference type="PIRSR" id="PIRSR611150-2"/>
    </source>
</evidence>
<proteinExistence type="inferred from homology"/>
<evidence type="ECO:0000256" key="5">
    <source>
        <dbReference type="ARBA" id="ARBA00022525"/>
    </source>
</evidence>
<dbReference type="InterPro" id="IPR000675">
    <property type="entry name" value="Cutinase/axe"/>
</dbReference>
<feature type="active site" evidence="10">
    <location>
        <position position="162"/>
    </location>
</feature>
<evidence type="ECO:0000256" key="8">
    <source>
        <dbReference type="ARBA" id="ARBA00023157"/>
    </source>
</evidence>
<dbReference type="GO" id="GO:0050525">
    <property type="term" value="F:cutinase activity"/>
    <property type="evidence" value="ECO:0007669"/>
    <property type="project" value="UniProtKB-UniRule"/>
</dbReference>
<dbReference type="Pfam" id="PF01083">
    <property type="entry name" value="Cutinase"/>
    <property type="match status" value="1"/>
</dbReference>
<evidence type="ECO:0000256" key="9">
    <source>
        <dbReference type="ARBA" id="ARBA00034045"/>
    </source>
</evidence>
<gene>
    <name evidence="13" type="ORF">P280DRAFT_400133</name>
</gene>
<comment type="subcellular location">
    <subcellularLocation>
        <location evidence="1 12">Secreted</location>
    </subcellularLocation>
</comment>
<dbReference type="SUPFAM" id="SSF53474">
    <property type="entry name" value="alpha/beta-Hydrolases"/>
    <property type="match status" value="1"/>
</dbReference>
<keyword evidence="8 11" id="KW-1015">Disulfide bond</keyword>
<name>A0A6A6RZD9_9PLEO</name>
<dbReference type="GO" id="GO:0005576">
    <property type="term" value="C:extracellular region"/>
    <property type="evidence" value="ECO:0007669"/>
    <property type="project" value="UniProtKB-SubCell"/>
</dbReference>
<dbReference type="InterPro" id="IPR011150">
    <property type="entry name" value="Cutinase_monf"/>
</dbReference>
<keyword evidence="14" id="KW-1185">Reference proteome</keyword>
<dbReference type="EC" id="3.1.1.74" evidence="3 12"/>
<protein>
    <recommendedName>
        <fullName evidence="3 12">Cutinase</fullName>
        <ecNumber evidence="3 12">3.1.1.74</ecNumber>
    </recommendedName>
</protein>
<comment type="similarity">
    <text evidence="2 12">Belongs to the cutinase family.</text>
</comment>
<dbReference type="PRINTS" id="PR00129">
    <property type="entry name" value="CUTINASE"/>
</dbReference>
<evidence type="ECO:0000256" key="1">
    <source>
        <dbReference type="ARBA" id="ARBA00004613"/>
    </source>
</evidence>
<evidence type="ECO:0000256" key="2">
    <source>
        <dbReference type="ARBA" id="ARBA00007534"/>
    </source>
</evidence>
<feature type="disulfide bond" evidence="11">
    <location>
        <begin position="24"/>
        <end position="99"/>
    </location>
</feature>
<dbReference type="SMART" id="SM01110">
    <property type="entry name" value="Cutinase"/>
    <property type="match status" value="1"/>
</dbReference>
<dbReference type="Proteomes" id="UP000799753">
    <property type="component" value="Unassembled WGS sequence"/>
</dbReference>
<comment type="function">
    <text evidence="12">Catalyzes the hydrolysis of complex carboxylic polyesters found in the cell wall of plants. Degrades cutin, a macromolecule that forms the structure of the plant cuticle.</text>
</comment>
<dbReference type="PANTHER" id="PTHR48250">
    <property type="entry name" value="CUTINASE 2-RELATED"/>
    <property type="match status" value="1"/>
</dbReference>
<dbReference type="EMBL" id="MU006784">
    <property type="protein sequence ID" value="KAF2640467.1"/>
    <property type="molecule type" value="Genomic_DNA"/>
</dbReference>
<evidence type="ECO:0000256" key="4">
    <source>
        <dbReference type="ARBA" id="ARBA00022487"/>
    </source>
</evidence>
<dbReference type="Gene3D" id="3.40.50.1820">
    <property type="entry name" value="alpha/beta hydrolase"/>
    <property type="match status" value="1"/>
</dbReference>
<dbReference type="PANTHER" id="PTHR48250:SF2">
    <property type="entry name" value="CUTINASE"/>
    <property type="match status" value="1"/>
</dbReference>
<dbReference type="InterPro" id="IPR029058">
    <property type="entry name" value="AB_hydrolase_fold"/>
</dbReference>
<evidence type="ECO:0000256" key="3">
    <source>
        <dbReference type="ARBA" id="ARBA00013095"/>
    </source>
</evidence>
<feature type="active site" description="Nucleophile" evidence="10">
    <location>
        <position position="110"/>
    </location>
</feature>
<accession>A0A6A6RZD9</accession>
<organism evidence="13 14">
    <name type="scientific">Massarina eburnea CBS 473.64</name>
    <dbReference type="NCBI Taxonomy" id="1395130"/>
    <lineage>
        <taxon>Eukaryota</taxon>
        <taxon>Fungi</taxon>
        <taxon>Dikarya</taxon>
        <taxon>Ascomycota</taxon>
        <taxon>Pezizomycotina</taxon>
        <taxon>Dothideomycetes</taxon>
        <taxon>Pleosporomycetidae</taxon>
        <taxon>Pleosporales</taxon>
        <taxon>Massarineae</taxon>
        <taxon>Massarinaceae</taxon>
        <taxon>Massarina</taxon>
    </lineage>
</organism>
<evidence type="ECO:0000256" key="7">
    <source>
        <dbReference type="ARBA" id="ARBA00022801"/>
    </source>
</evidence>
<evidence type="ECO:0000256" key="6">
    <source>
        <dbReference type="ARBA" id="ARBA00022729"/>
    </source>
</evidence>
<evidence type="ECO:0000256" key="10">
    <source>
        <dbReference type="PIRSR" id="PIRSR611150-1"/>
    </source>
</evidence>
<keyword evidence="5 12" id="KW-0964">Secreted</keyword>
<dbReference type="GO" id="GO:0016052">
    <property type="term" value="P:carbohydrate catabolic process"/>
    <property type="evidence" value="ECO:0007669"/>
    <property type="project" value="TreeGrafter"/>
</dbReference>
<evidence type="ECO:0000256" key="12">
    <source>
        <dbReference type="RuleBase" id="RU361263"/>
    </source>
</evidence>
<evidence type="ECO:0000313" key="13">
    <source>
        <dbReference type="EMBL" id="KAF2640467.1"/>
    </source>
</evidence>
<evidence type="ECO:0000313" key="14">
    <source>
        <dbReference type="Proteomes" id="UP000799753"/>
    </source>
</evidence>
<keyword evidence="4 12" id="KW-0719">Serine esterase</keyword>
<sequence>MEEFIRAIEDRATTTENGLSTDACKAVTIIYARGTNEAGNVGEVAGPPWFTVLRSSLTTAKVTVQGVDYSATIAGYLGGGDATGSAKMLSLINQAASKCPSTKIVLGGYSQGAQLVHNAAAKLTSAVTAQIAAVVVFGDPNNGKAVGSVSSSLVKSFCHTQDVVCSGSGGYTTHLTYNTDASAAGSFVVSTVGSV</sequence>
<dbReference type="AlphaFoldDB" id="A0A6A6RZD9"/>
<feature type="active site" description="Proton donor/acceptor" evidence="10">
    <location>
        <position position="174"/>
    </location>
</feature>
<reference evidence="13" key="1">
    <citation type="journal article" date="2020" name="Stud. Mycol.">
        <title>101 Dothideomycetes genomes: a test case for predicting lifestyles and emergence of pathogens.</title>
        <authorList>
            <person name="Haridas S."/>
            <person name="Albert R."/>
            <person name="Binder M."/>
            <person name="Bloem J."/>
            <person name="Labutti K."/>
            <person name="Salamov A."/>
            <person name="Andreopoulos B."/>
            <person name="Baker S."/>
            <person name="Barry K."/>
            <person name="Bills G."/>
            <person name="Bluhm B."/>
            <person name="Cannon C."/>
            <person name="Castanera R."/>
            <person name="Culley D."/>
            <person name="Daum C."/>
            <person name="Ezra D."/>
            <person name="Gonzalez J."/>
            <person name="Henrissat B."/>
            <person name="Kuo A."/>
            <person name="Liang C."/>
            <person name="Lipzen A."/>
            <person name="Lutzoni F."/>
            <person name="Magnuson J."/>
            <person name="Mondo S."/>
            <person name="Nolan M."/>
            <person name="Ohm R."/>
            <person name="Pangilinan J."/>
            <person name="Park H.-J."/>
            <person name="Ramirez L."/>
            <person name="Alfaro M."/>
            <person name="Sun H."/>
            <person name="Tritt A."/>
            <person name="Yoshinaga Y."/>
            <person name="Zwiers L.-H."/>
            <person name="Turgeon B."/>
            <person name="Goodwin S."/>
            <person name="Spatafora J."/>
            <person name="Crous P."/>
            <person name="Grigoriev I."/>
        </authorList>
    </citation>
    <scope>NUCLEOTIDE SEQUENCE</scope>
    <source>
        <strain evidence="13">CBS 473.64</strain>
    </source>
</reference>
<keyword evidence="7 12" id="KW-0378">Hydrolase</keyword>
<dbReference type="PROSITE" id="PS00155">
    <property type="entry name" value="CUTINASE_1"/>
    <property type="match status" value="1"/>
</dbReference>
<keyword evidence="6" id="KW-0732">Signal</keyword>
<comment type="catalytic activity">
    <reaction evidence="9 12">
        <text>cutin + H2O = cutin monomers.</text>
        <dbReference type="EC" id="3.1.1.74"/>
    </reaction>
</comment>
<dbReference type="OrthoDB" id="2975078at2759"/>
<dbReference type="InterPro" id="IPR043580">
    <property type="entry name" value="CUTINASE_1"/>
</dbReference>
<feature type="disulfide bond" evidence="11">
    <location>
        <begin position="158"/>
        <end position="165"/>
    </location>
</feature>